<keyword evidence="8" id="KW-1185">Reference proteome</keyword>
<evidence type="ECO:0000256" key="5">
    <source>
        <dbReference type="ARBA" id="ARBA00023136"/>
    </source>
</evidence>
<keyword evidence="3" id="KW-0133">Cell shape</keyword>
<evidence type="ECO:0000256" key="3">
    <source>
        <dbReference type="ARBA" id="ARBA00022960"/>
    </source>
</evidence>
<feature type="transmembrane region" description="Helical" evidence="6">
    <location>
        <begin position="12"/>
        <end position="33"/>
    </location>
</feature>
<comment type="caution">
    <text evidence="7">The sequence shown here is derived from an EMBL/GenBank/DDBJ whole genome shotgun (WGS) entry which is preliminary data.</text>
</comment>
<dbReference type="GO" id="GO:0015648">
    <property type="term" value="F:lipid-linked peptidoglycan transporter activity"/>
    <property type="evidence" value="ECO:0007669"/>
    <property type="project" value="TreeGrafter"/>
</dbReference>
<dbReference type="PANTHER" id="PTHR30474:SF1">
    <property type="entry name" value="PEPTIDOGLYCAN GLYCOSYLTRANSFERASE MRDB"/>
    <property type="match status" value="1"/>
</dbReference>
<gene>
    <name evidence="7" type="ORF">KHA93_05215</name>
</gene>
<keyword evidence="5 6" id="KW-0472">Membrane</keyword>
<dbReference type="GO" id="GO:0051301">
    <property type="term" value="P:cell division"/>
    <property type="evidence" value="ECO:0007669"/>
    <property type="project" value="InterPro"/>
</dbReference>
<keyword evidence="4 6" id="KW-1133">Transmembrane helix</keyword>
<organism evidence="7 8">
    <name type="scientific">Lederbergia citrisecunda</name>
    <dbReference type="NCBI Taxonomy" id="2833583"/>
    <lineage>
        <taxon>Bacteria</taxon>
        <taxon>Bacillati</taxon>
        <taxon>Bacillota</taxon>
        <taxon>Bacilli</taxon>
        <taxon>Bacillales</taxon>
        <taxon>Bacillaceae</taxon>
        <taxon>Lederbergia</taxon>
    </lineage>
</organism>
<accession>A0A942YKX9</accession>
<feature type="transmembrane region" description="Helical" evidence="6">
    <location>
        <begin position="195"/>
        <end position="215"/>
    </location>
</feature>
<reference evidence="7 8" key="1">
    <citation type="submission" date="2021-05" db="EMBL/GenBank/DDBJ databases">
        <title>Novel Bacillus species.</title>
        <authorList>
            <person name="Liu G."/>
        </authorList>
    </citation>
    <scope>NUCLEOTIDE SEQUENCE [LARGE SCALE GENOMIC DNA]</scope>
    <source>
        <strain evidence="7 8">FJAT-49732</strain>
    </source>
</reference>
<dbReference type="GO" id="GO:0005886">
    <property type="term" value="C:plasma membrane"/>
    <property type="evidence" value="ECO:0007669"/>
    <property type="project" value="TreeGrafter"/>
</dbReference>
<evidence type="ECO:0000256" key="2">
    <source>
        <dbReference type="ARBA" id="ARBA00022692"/>
    </source>
</evidence>
<keyword evidence="2 6" id="KW-0812">Transmembrane</keyword>
<feature type="transmembrane region" description="Helical" evidence="6">
    <location>
        <begin position="75"/>
        <end position="100"/>
    </location>
</feature>
<comment type="subcellular location">
    <subcellularLocation>
        <location evidence="1">Membrane</location>
        <topology evidence="1">Multi-pass membrane protein</topology>
    </subcellularLocation>
</comment>
<feature type="transmembrane region" description="Helical" evidence="6">
    <location>
        <begin position="320"/>
        <end position="337"/>
    </location>
</feature>
<proteinExistence type="predicted"/>
<dbReference type="Pfam" id="PF01098">
    <property type="entry name" value="FTSW_RODA_SPOVE"/>
    <property type="match status" value="1"/>
</dbReference>
<evidence type="ECO:0000256" key="1">
    <source>
        <dbReference type="ARBA" id="ARBA00004141"/>
    </source>
</evidence>
<dbReference type="EMBL" id="JAGYPJ010000001">
    <property type="protein sequence ID" value="MBS4199055.1"/>
    <property type="molecule type" value="Genomic_DNA"/>
</dbReference>
<dbReference type="GO" id="GO:0032153">
    <property type="term" value="C:cell division site"/>
    <property type="evidence" value="ECO:0007669"/>
    <property type="project" value="TreeGrafter"/>
</dbReference>
<dbReference type="PROSITE" id="PS00428">
    <property type="entry name" value="FTSW_RODA_SPOVE"/>
    <property type="match status" value="1"/>
</dbReference>
<feature type="transmembrane region" description="Helical" evidence="6">
    <location>
        <begin position="149"/>
        <end position="166"/>
    </location>
</feature>
<feature type="transmembrane region" description="Helical" evidence="6">
    <location>
        <begin position="290"/>
        <end position="308"/>
    </location>
</feature>
<evidence type="ECO:0000313" key="7">
    <source>
        <dbReference type="EMBL" id="MBS4199055.1"/>
    </source>
</evidence>
<evidence type="ECO:0000256" key="6">
    <source>
        <dbReference type="SAM" id="Phobius"/>
    </source>
</evidence>
<dbReference type="InterPro" id="IPR018365">
    <property type="entry name" value="Cell_cycle_FtsW-rel_CS"/>
</dbReference>
<protein>
    <submittedName>
        <fullName evidence="7">Rod shape-determining protein RodA</fullName>
    </submittedName>
</protein>
<sequence length="392" mass="43881">MTSQKKTIPRLDYGIIFSLMLLTIFSLITIYSAQKTGQYGDRNFVIDQIMWYIISTVAVIVIMQFDSDQLKKIAWYLYGLFFILLVVLYIAPVTQYTPILNGAKRMFVIPKLGALQPSEFMKVFTIILLAKISASHNLKYINKNIKTDLLLLIKLGVVTALPAAIIYKQPDLGTALVFGSILLAIILVSGISWKLLFPLFSSMTVIVGGVLYIAIYHHGLLQGILAEHQYKRIYSWLDPYSYRSDESFQLVKSLLAIGSGQTTGKGYKNGEVYMPESHSDFIFSTIGEEFGFIGGSVLIGLFFMLIYQITKTGIETKNPFYSYICAGVVAMISFHVFENIGMTIGLVPITGIPLPFISYGGSSLLGTMMLIGIILSIRYHYKKFMFADDSDF</sequence>
<feature type="transmembrane region" description="Helical" evidence="6">
    <location>
        <begin position="172"/>
        <end position="188"/>
    </location>
</feature>
<dbReference type="Proteomes" id="UP000682713">
    <property type="component" value="Unassembled WGS sequence"/>
</dbReference>
<dbReference type="PANTHER" id="PTHR30474">
    <property type="entry name" value="CELL CYCLE PROTEIN"/>
    <property type="match status" value="1"/>
</dbReference>
<evidence type="ECO:0000313" key="8">
    <source>
        <dbReference type="Proteomes" id="UP000682713"/>
    </source>
</evidence>
<dbReference type="RefSeq" id="WP_213109763.1">
    <property type="nucleotide sequence ID" value="NZ_JAGYPJ010000001.1"/>
</dbReference>
<dbReference type="AlphaFoldDB" id="A0A942YKX9"/>
<evidence type="ECO:0000256" key="4">
    <source>
        <dbReference type="ARBA" id="ARBA00022989"/>
    </source>
</evidence>
<feature type="transmembrane region" description="Helical" evidence="6">
    <location>
        <begin position="45"/>
        <end position="63"/>
    </location>
</feature>
<dbReference type="GO" id="GO:0008360">
    <property type="term" value="P:regulation of cell shape"/>
    <property type="evidence" value="ECO:0007669"/>
    <property type="project" value="UniProtKB-KW"/>
</dbReference>
<feature type="transmembrane region" description="Helical" evidence="6">
    <location>
        <begin position="357"/>
        <end position="377"/>
    </location>
</feature>
<name>A0A942YKX9_9BACI</name>
<dbReference type="InterPro" id="IPR001182">
    <property type="entry name" value="FtsW/RodA"/>
</dbReference>